<feature type="region of interest" description="Disordered" evidence="1">
    <location>
        <begin position="473"/>
        <end position="526"/>
    </location>
</feature>
<feature type="domain" description="DUF5979" evidence="3">
    <location>
        <begin position="882"/>
        <end position="985"/>
    </location>
</feature>
<organism evidence="4 5">
    <name type="scientific">Microbacterium immunditiarum</name>
    <dbReference type="NCBI Taxonomy" id="337480"/>
    <lineage>
        <taxon>Bacteria</taxon>
        <taxon>Bacillati</taxon>
        <taxon>Actinomycetota</taxon>
        <taxon>Actinomycetes</taxon>
        <taxon>Micrococcales</taxon>
        <taxon>Microbacteriaceae</taxon>
        <taxon>Microbacterium</taxon>
    </lineage>
</organism>
<proteinExistence type="predicted"/>
<feature type="compositionally biased region" description="Low complexity" evidence="1">
    <location>
        <begin position="176"/>
        <end position="191"/>
    </location>
</feature>
<feature type="compositionally biased region" description="Low complexity" evidence="1">
    <location>
        <begin position="473"/>
        <end position="483"/>
    </location>
</feature>
<evidence type="ECO:0000256" key="1">
    <source>
        <dbReference type="SAM" id="MobiDB-lite"/>
    </source>
</evidence>
<accession>A0A7Y9GQ98</accession>
<feature type="domain" description="DUF5979" evidence="3">
    <location>
        <begin position="1111"/>
        <end position="1239"/>
    </location>
</feature>
<feature type="compositionally biased region" description="Basic and acidic residues" evidence="1">
    <location>
        <begin position="102"/>
        <end position="111"/>
    </location>
</feature>
<gene>
    <name evidence="4" type="ORF">BJ991_002743</name>
</gene>
<reference evidence="4 5" key="1">
    <citation type="submission" date="2020-07" db="EMBL/GenBank/DDBJ databases">
        <title>Sequencing the genomes of 1000 actinobacteria strains.</title>
        <authorList>
            <person name="Klenk H.-P."/>
        </authorList>
    </citation>
    <scope>NUCLEOTIDE SEQUENCE [LARGE SCALE GENOMIC DNA]</scope>
    <source>
        <strain evidence="4 5">DSM 24662</strain>
    </source>
</reference>
<feature type="region of interest" description="Disordered" evidence="1">
    <location>
        <begin position="375"/>
        <end position="396"/>
    </location>
</feature>
<feature type="domain" description="DUF5979" evidence="3">
    <location>
        <begin position="671"/>
        <end position="772"/>
    </location>
</feature>
<feature type="transmembrane region" description="Helical" evidence="2">
    <location>
        <begin position="1563"/>
        <end position="1586"/>
    </location>
</feature>
<feature type="domain" description="DUF5979" evidence="3">
    <location>
        <begin position="563"/>
        <end position="654"/>
    </location>
</feature>
<feature type="compositionally biased region" description="Gly residues" evidence="1">
    <location>
        <begin position="484"/>
        <end position="524"/>
    </location>
</feature>
<feature type="compositionally biased region" description="Gly residues" evidence="1">
    <location>
        <begin position="220"/>
        <end position="236"/>
    </location>
</feature>
<feature type="domain" description="DUF5979" evidence="3">
    <location>
        <begin position="782"/>
        <end position="856"/>
    </location>
</feature>
<keyword evidence="2" id="KW-0812">Transmembrane</keyword>
<evidence type="ECO:0000256" key="2">
    <source>
        <dbReference type="SAM" id="Phobius"/>
    </source>
</evidence>
<dbReference type="EMBL" id="JACCBV010000001">
    <property type="protein sequence ID" value="NYE20715.1"/>
    <property type="molecule type" value="Genomic_DNA"/>
</dbReference>
<feature type="compositionally biased region" description="Gly residues" evidence="1">
    <location>
        <begin position="192"/>
        <end position="208"/>
    </location>
</feature>
<keyword evidence="2" id="KW-1133">Transmembrane helix</keyword>
<keyword evidence="2" id="KW-0472">Membrane</keyword>
<dbReference type="Pfam" id="PF19407">
    <property type="entry name" value="DUF5979"/>
    <property type="match status" value="6"/>
</dbReference>
<name>A0A7Y9GQ98_9MICO</name>
<dbReference type="Proteomes" id="UP000576969">
    <property type="component" value="Unassembled WGS sequence"/>
</dbReference>
<feature type="region of interest" description="Disordered" evidence="1">
    <location>
        <begin position="102"/>
        <end position="129"/>
    </location>
</feature>
<dbReference type="InterPro" id="IPR046022">
    <property type="entry name" value="DUF5979"/>
</dbReference>
<comment type="caution">
    <text evidence="4">The sequence shown here is derived from an EMBL/GenBank/DDBJ whole genome shotgun (WGS) entry which is preliminary data.</text>
</comment>
<protein>
    <recommendedName>
        <fullName evidence="3">DUF5979 domain-containing protein</fullName>
    </recommendedName>
</protein>
<feature type="compositionally biased region" description="Gly residues" evidence="1">
    <location>
        <begin position="153"/>
        <end position="175"/>
    </location>
</feature>
<sequence length="1594" mass="155830">MASALLAPVANVATTDASAAAVAECAELAIQGSCTIAYDELGPDGYVDVIVPSSVTSLTILAYGAEGGGTGDDSGRGGPGGLVVAVYERPATASGVRVWLGEKGRQSHETTKGYSSGGGGGTRAFDSSSGFSGGGSSALAWLLPSGPQLAIVAGGGGGASQDGDEGGAASGGAGGAPPSSGTAGTTPASNGNGQGGAGGGASGAGGETGSDAGADYLISSGGGGGGGGHPRGGAAGESGSAGQCKINGKCPPNAQGGAGGGGGGGDSWSDSQHRVNVAYASGSSGDGSVLLIAGEQLHKFECIDSSDPRTWSIPADTASIAFVVAGGGGTRGHNNSDMEGSGAVVTGIIDATGMEDLRYWVGCSGYEHGGRGWSHPGGAGSASSKEAKDGGAGGGASMLMDATGGAATPLVAAGGGGGSGGNVSTSLVPFASEAVGGRGGSGAGVDGGAYNYNGDRGAGDDFGHGGVGGCAACRGTPSEPDPSGGDGTSDDSGGGGGGGGAGYPRGGHGGGTADVRAGGGGGAGQSYWSAAVTSEVSAGPNGIRSRSGFIILVPIPKPPSTSLTVTKEVSGAASGFARGPYTVELTCTLDGVTIADESFTIGIGPSAGHTVEGLPVDSICTVTETGKADAPIPPPPRTVTLTSAPASVVLDNAYAMTAVEIGVTSAFAQHDGPTPGDLPLGEVDVGISCSLDGVPVPLGPPVVDGRIPFDGAATWNAEVSATVSGVPVNSECTLTHTGGPGATTMFTLGSQTVTGSSFVFTAAADAMANVVAIDDEYGLAPLTVTNEAEGSGTPPVTTYSVSVVCAYAGEGVTLDPSQATIVLPSGGATTVPNLPVGADCTTTQLDPGIAAAVRYSPSQTVPIPPGGGSQTIVDVFEAGGLVLVKQLTGPGARWANASTTVSLTCTADGLPDPVVELEHTFGTLGGSFTVTGLDVGDECSMTETVTGGASAVSYSSSSDPAPSPDPVSVEVGDSATSLTVLNRFDVGSLVVDSRPEGPAAHHARPTAVTVGECTFNGLPIEVEPGRATVEFPFPADGGHARVPAIVAGAACDVVQTASGGAAFTEITVTDGDPFAPIDSGTQVTVHGAGASPTTVSIVNEFEAGALSVPVDLDGAAAWAANADYGVELHCEFDDRPAEWLGPDGIGFLSFAPDGTPRPTYASTQLSDLPTGTVCEAIQVASGGATFVTYDPAPISAIASAAFVAPAADIMPFQLVDGGSGPVTVESGTTVSITITNTFEAGTLAVATEVGGNDAAAHADAFFLLEQFCTFNGQRLGPPPDDPTRPVHFSLTGTAERTFDELPVGAECTAAETDSSNATLVTPATTQSGTIQATGLRLAFTNLFDVTGLTVRQVMTGPGVATYGTGLDYSSVVECWTGPDRTQRVDVPNDGVAVLTPAGGYSLVWTLPANAVCSITENSVSLATEVTGSPAVTLLLGEPHLLEVTREFELATFTVDKRVVGGASASVFDFAVGCTWTRTDPIPVPLNGDAPPSFSLSSGGSVQRQVIGGADCTVTEAPAGSDVRTSVSVAGETIAGRTAATLLLAGDSAAFAYTNAYPLPPTGLAVPMLALRLGLLLGALGIGILLLRARRANAG</sequence>
<feature type="domain" description="DUF5979" evidence="3">
    <location>
        <begin position="1244"/>
        <end position="1341"/>
    </location>
</feature>
<evidence type="ECO:0000313" key="5">
    <source>
        <dbReference type="Proteomes" id="UP000576969"/>
    </source>
</evidence>
<feature type="compositionally biased region" description="Low complexity" evidence="1">
    <location>
        <begin position="209"/>
        <end position="219"/>
    </location>
</feature>
<evidence type="ECO:0000259" key="3">
    <source>
        <dbReference type="Pfam" id="PF19407"/>
    </source>
</evidence>
<keyword evidence="5" id="KW-1185">Reference proteome</keyword>
<dbReference type="PRINTS" id="PR01228">
    <property type="entry name" value="EGGSHELL"/>
</dbReference>
<evidence type="ECO:0000313" key="4">
    <source>
        <dbReference type="EMBL" id="NYE20715.1"/>
    </source>
</evidence>
<feature type="region of interest" description="Disordered" evidence="1">
    <location>
        <begin position="153"/>
        <end position="247"/>
    </location>
</feature>